<keyword evidence="6" id="KW-1185">Reference proteome</keyword>
<dbReference type="RefSeq" id="WP_248269085.1">
    <property type="nucleotide sequence ID" value="NZ_CP096034.1"/>
</dbReference>
<name>A0ABY4JQR2_9BACI</name>
<dbReference type="PANTHER" id="PTHR43479">
    <property type="entry name" value="ACREF/ENVCD OPERON REPRESSOR-RELATED"/>
    <property type="match status" value="1"/>
</dbReference>
<keyword evidence="1" id="KW-0678">Repressor</keyword>
<dbReference type="InterPro" id="IPR009057">
    <property type="entry name" value="Homeodomain-like_sf"/>
</dbReference>
<sequence>MPKVSDDYKERKRESLLESALKCFGEKGYHSTTMDDIVAYSKTSKGLIYNYFKSKEELYLTLMQERTVQTFEKINQRFQTISSSKDKLKELFQMYSEISLTEKWRNMIRVHMEFWINSARHENLQAIMIERYKNQYRLFLSEIIKQGIATGEFKKSIDPDIISSLFWANIDGICLHYSVVEEDEIYKAQFKAAEEMIMSYIVQN</sequence>
<reference evidence="5 6" key="1">
    <citation type="submission" date="2022-04" db="EMBL/GenBank/DDBJ databases">
        <title>Mechanism of arsenic methylation and mitigation arsenic toxicity by Bacillus sp. LH14 from an Arsenic-Contaminated Paddy Soil.</title>
        <authorList>
            <person name="Wang D."/>
        </authorList>
    </citation>
    <scope>NUCLEOTIDE SEQUENCE [LARGE SCALE GENOMIC DNA]</scope>
    <source>
        <strain evidence="5 6">LH14</strain>
    </source>
</reference>
<dbReference type="SUPFAM" id="SSF48498">
    <property type="entry name" value="Tetracyclin repressor-like, C-terminal domain"/>
    <property type="match status" value="1"/>
</dbReference>
<evidence type="ECO:0000313" key="6">
    <source>
        <dbReference type="Proteomes" id="UP000830639"/>
    </source>
</evidence>
<proteinExistence type="predicted"/>
<dbReference type="EMBL" id="CP096034">
    <property type="protein sequence ID" value="UPM56172.1"/>
    <property type="molecule type" value="Genomic_DNA"/>
</dbReference>
<dbReference type="InterPro" id="IPR050624">
    <property type="entry name" value="HTH-type_Tx_Regulator"/>
</dbReference>
<dbReference type="PRINTS" id="PR00455">
    <property type="entry name" value="HTHTETR"/>
</dbReference>
<dbReference type="Pfam" id="PF17922">
    <property type="entry name" value="TetR_C_17"/>
    <property type="match status" value="1"/>
</dbReference>
<organism evidence="5 6">
    <name type="scientific">Gottfriedia acidiceleris</name>
    <dbReference type="NCBI Taxonomy" id="371036"/>
    <lineage>
        <taxon>Bacteria</taxon>
        <taxon>Bacillati</taxon>
        <taxon>Bacillota</taxon>
        <taxon>Bacilli</taxon>
        <taxon>Bacillales</taxon>
        <taxon>Bacillaceae</taxon>
        <taxon>Gottfriedia</taxon>
    </lineage>
</organism>
<evidence type="ECO:0000259" key="4">
    <source>
        <dbReference type="PROSITE" id="PS50977"/>
    </source>
</evidence>
<accession>A0ABY4JQR2</accession>
<evidence type="ECO:0000256" key="3">
    <source>
        <dbReference type="PROSITE-ProRule" id="PRU00335"/>
    </source>
</evidence>
<feature type="domain" description="HTH tetR-type" evidence="4">
    <location>
        <begin position="10"/>
        <end position="70"/>
    </location>
</feature>
<dbReference type="Pfam" id="PF00440">
    <property type="entry name" value="TetR_N"/>
    <property type="match status" value="1"/>
</dbReference>
<dbReference type="SUPFAM" id="SSF46689">
    <property type="entry name" value="Homeodomain-like"/>
    <property type="match status" value="1"/>
</dbReference>
<dbReference type="PROSITE" id="PS50977">
    <property type="entry name" value="HTH_TETR_2"/>
    <property type="match status" value="1"/>
</dbReference>
<evidence type="ECO:0000256" key="1">
    <source>
        <dbReference type="ARBA" id="ARBA00022491"/>
    </source>
</evidence>
<dbReference type="Gene3D" id="1.10.357.10">
    <property type="entry name" value="Tetracycline Repressor, domain 2"/>
    <property type="match status" value="1"/>
</dbReference>
<protein>
    <submittedName>
        <fullName evidence="5">TetR/AcrR family transcriptional regulator</fullName>
    </submittedName>
</protein>
<gene>
    <name evidence="5" type="ORF">MY490_10205</name>
</gene>
<dbReference type="Gene3D" id="1.10.10.60">
    <property type="entry name" value="Homeodomain-like"/>
    <property type="match status" value="1"/>
</dbReference>
<dbReference type="InterPro" id="IPR036271">
    <property type="entry name" value="Tet_transcr_reg_TetR-rel_C_sf"/>
</dbReference>
<dbReference type="InterPro" id="IPR001647">
    <property type="entry name" value="HTH_TetR"/>
</dbReference>
<dbReference type="InterPro" id="IPR041612">
    <property type="entry name" value="YfiR_C"/>
</dbReference>
<dbReference type="PANTHER" id="PTHR43479:SF11">
    <property type="entry name" value="ACREF_ENVCD OPERON REPRESSOR-RELATED"/>
    <property type="match status" value="1"/>
</dbReference>
<evidence type="ECO:0000313" key="5">
    <source>
        <dbReference type="EMBL" id="UPM56172.1"/>
    </source>
</evidence>
<evidence type="ECO:0000256" key="2">
    <source>
        <dbReference type="ARBA" id="ARBA00023125"/>
    </source>
</evidence>
<feature type="DNA-binding region" description="H-T-H motif" evidence="3">
    <location>
        <begin position="33"/>
        <end position="52"/>
    </location>
</feature>
<keyword evidence="2 3" id="KW-0238">DNA-binding</keyword>
<dbReference type="Proteomes" id="UP000830639">
    <property type="component" value="Chromosome"/>
</dbReference>